<proteinExistence type="inferred from homology"/>
<name>A0A9X2AZD8_9VIBR</name>
<dbReference type="PANTHER" id="PTHR35024">
    <property type="entry name" value="HYPOTHETICAL CYTOSOLIC PROTEIN"/>
    <property type="match status" value="1"/>
</dbReference>
<dbReference type="PANTHER" id="PTHR35024:SF4">
    <property type="entry name" value="POLYMER-FORMING CYTOSKELETAL PROTEIN"/>
    <property type="match status" value="1"/>
</dbReference>
<dbReference type="AlphaFoldDB" id="A0A9X2AZD8"/>
<dbReference type="RefSeq" id="WP_244357875.1">
    <property type="nucleotide sequence ID" value="NZ_JAJNNZ010000009.1"/>
</dbReference>
<reference evidence="2" key="1">
    <citation type="submission" date="2021-11" db="EMBL/GenBank/DDBJ databases">
        <title>Vibrio ZSDE26 sp. nov. and Vibrio ZSDZ34 sp. nov., isolated from coastal seawater in Qingdao.</title>
        <authorList>
            <person name="Zhang P."/>
        </authorList>
    </citation>
    <scope>NUCLEOTIDE SEQUENCE</scope>
    <source>
        <strain evidence="2">ZSDZ34</strain>
    </source>
</reference>
<evidence type="ECO:0000313" key="3">
    <source>
        <dbReference type="Proteomes" id="UP001139488"/>
    </source>
</evidence>
<dbReference type="Proteomes" id="UP001139488">
    <property type="component" value="Unassembled WGS sequence"/>
</dbReference>
<dbReference type="InterPro" id="IPR007607">
    <property type="entry name" value="BacA/B"/>
</dbReference>
<keyword evidence="3" id="KW-1185">Reference proteome</keyword>
<accession>A0A9X2AZD8</accession>
<dbReference type="EMBL" id="JAJNNZ010000009">
    <property type="protein sequence ID" value="MCJ2377667.1"/>
    <property type="molecule type" value="Genomic_DNA"/>
</dbReference>
<evidence type="ECO:0000256" key="1">
    <source>
        <dbReference type="ARBA" id="ARBA00044755"/>
    </source>
</evidence>
<dbReference type="Pfam" id="PF04519">
    <property type="entry name" value="Bactofilin"/>
    <property type="match status" value="1"/>
</dbReference>
<sequence length="142" mass="15213">MGIFNKQSGTPSKPSASTLIAKGCSISGQLKLECDIQVDGMIDGQLYAEQSLVVSESGRIHGEVYASQIIVNGIIDGECHADHIQILAQGRVNGKIWSNNLSIEPGGKFFGETAELQEKEVVKLIETQADDEAEILEVKAAN</sequence>
<comment type="similarity">
    <text evidence="1">Belongs to the bactofilin family.</text>
</comment>
<protein>
    <submittedName>
        <fullName evidence="2">Polymer-forming cytoskeletal protein</fullName>
    </submittedName>
</protein>
<comment type="caution">
    <text evidence="2">The sequence shown here is derived from an EMBL/GenBank/DDBJ whole genome shotgun (WGS) entry which is preliminary data.</text>
</comment>
<organism evidence="2 3">
    <name type="scientific">Vibrio gelatinilyticus</name>
    <dbReference type="NCBI Taxonomy" id="2893468"/>
    <lineage>
        <taxon>Bacteria</taxon>
        <taxon>Pseudomonadati</taxon>
        <taxon>Pseudomonadota</taxon>
        <taxon>Gammaproteobacteria</taxon>
        <taxon>Vibrionales</taxon>
        <taxon>Vibrionaceae</taxon>
        <taxon>Vibrio</taxon>
    </lineage>
</organism>
<gene>
    <name evidence="2" type="ORF">LNL84_12590</name>
</gene>
<evidence type="ECO:0000313" key="2">
    <source>
        <dbReference type="EMBL" id="MCJ2377667.1"/>
    </source>
</evidence>